<protein>
    <recommendedName>
        <fullName evidence="5">DUF3093 domain-containing protein</fullName>
    </recommendedName>
</protein>
<dbReference type="EMBL" id="VXLC01000001">
    <property type="protein sequence ID" value="KAA8889899.1"/>
    <property type="molecule type" value="Genomic_DNA"/>
</dbReference>
<reference evidence="3 4" key="1">
    <citation type="submission" date="2019-09" db="EMBL/GenBank/DDBJ databases">
        <authorList>
            <person name="Wang X."/>
        </authorList>
    </citation>
    <scope>NUCLEOTIDE SEQUENCE [LARGE SCALE GENOMIC DNA]</scope>
    <source>
        <strain evidence="3 4">CICC 11023</strain>
    </source>
</reference>
<evidence type="ECO:0008006" key="5">
    <source>
        <dbReference type="Google" id="ProtNLM"/>
    </source>
</evidence>
<accession>A0A5N0EMB4</accession>
<evidence type="ECO:0000256" key="1">
    <source>
        <dbReference type="SAM" id="MobiDB-lite"/>
    </source>
</evidence>
<keyword evidence="2" id="KW-0812">Transmembrane</keyword>
<comment type="caution">
    <text evidence="3">The sequence shown here is derived from an EMBL/GenBank/DDBJ whole genome shotgun (WGS) entry which is preliminary data.</text>
</comment>
<evidence type="ECO:0000313" key="4">
    <source>
        <dbReference type="Proteomes" id="UP000323876"/>
    </source>
</evidence>
<feature type="compositionally biased region" description="Basic and acidic residues" evidence="1">
    <location>
        <begin position="171"/>
        <end position="182"/>
    </location>
</feature>
<keyword evidence="2" id="KW-0472">Membrane</keyword>
<proteinExistence type="predicted"/>
<feature type="transmembrane region" description="Helical" evidence="2">
    <location>
        <begin position="21"/>
        <end position="39"/>
    </location>
</feature>
<dbReference type="AlphaFoldDB" id="A0A5N0EMB4"/>
<sequence length="182" mass="19832">MSERPEDSGILFAEPGARWRTVAYGPILCLIIFVVELTTGSSVHWFALLFCGSLIAMFVVLQVIAGQRHVSVELTADTLRDGTETLPLSSIDAVLPERDEDAWDDEDWEEARALGELSGVPRRRTGIGLRLTDGSLVQAWAKDHRGLRAALTTAIGRPPEPAAADDPATETDDKHSENGVDR</sequence>
<name>A0A5N0EMB4_9NOCA</name>
<evidence type="ECO:0000256" key="2">
    <source>
        <dbReference type="SAM" id="Phobius"/>
    </source>
</evidence>
<dbReference type="RefSeq" id="WP_150399817.1">
    <property type="nucleotide sequence ID" value="NZ_VXLC01000001.1"/>
</dbReference>
<keyword evidence="2" id="KW-1133">Transmembrane helix</keyword>
<dbReference type="OrthoDB" id="4773470at2"/>
<feature type="region of interest" description="Disordered" evidence="1">
    <location>
        <begin position="152"/>
        <end position="182"/>
    </location>
</feature>
<evidence type="ECO:0000313" key="3">
    <source>
        <dbReference type="EMBL" id="KAA8889899.1"/>
    </source>
</evidence>
<gene>
    <name evidence="3" type="ORF">F3087_00800</name>
</gene>
<organism evidence="3 4">
    <name type="scientific">Nocardia colli</name>
    <dbReference type="NCBI Taxonomy" id="2545717"/>
    <lineage>
        <taxon>Bacteria</taxon>
        <taxon>Bacillati</taxon>
        <taxon>Actinomycetota</taxon>
        <taxon>Actinomycetes</taxon>
        <taxon>Mycobacteriales</taxon>
        <taxon>Nocardiaceae</taxon>
        <taxon>Nocardia</taxon>
    </lineage>
</organism>
<dbReference type="Proteomes" id="UP000323876">
    <property type="component" value="Unassembled WGS sequence"/>
</dbReference>
<feature type="transmembrane region" description="Helical" evidence="2">
    <location>
        <begin position="45"/>
        <end position="65"/>
    </location>
</feature>
<keyword evidence="4" id="KW-1185">Reference proteome</keyword>